<proteinExistence type="predicted"/>
<dbReference type="InterPro" id="IPR011706">
    <property type="entry name" value="Cu-oxidase_C"/>
</dbReference>
<dbReference type="Pfam" id="PF07732">
    <property type="entry name" value="Cu-oxidase_3"/>
    <property type="match status" value="1"/>
</dbReference>
<dbReference type="InterPro" id="IPR011707">
    <property type="entry name" value="Cu-oxidase-like_N"/>
</dbReference>
<gene>
    <name evidence="3" type="ORF">Catovirus_1_397</name>
</gene>
<evidence type="ECO:0000259" key="1">
    <source>
        <dbReference type="Pfam" id="PF07731"/>
    </source>
</evidence>
<name>A0A1V0S9F1_9VIRU</name>
<dbReference type="Gene3D" id="2.60.40.420">
    <property type="entry name" value="Cupredoxins - blue copper proteins"/>
    <property type="match status" value="3"/>
</dbReference>
<evidence type="ECO:0000313" key="3">
    <source>
        <dbReference type="EMBL" id="ARF08347.1"/>
    </source>
</evidence>
<dbReference type="Pfam" id="PF07731">
    <property type="entry name" value="Cu-oxidase_2"/>
    <property type="match status" value="1"/>
</dbReference>
<dbReference type="GO" id="GO:0016491">
    <property type="term" value="F:oxidoreductase activity"/>
    <property type="evidence" value="ECO:0007669"/>
    <property type="project" value="InterPro"/>
</dbReference>
<protein>
    <submittedName>
        <fullName evidence="3">Multicopper oxidase</fullName>
    </submittedName>
</protein>
<sequence length="911" mass="104394">MHNHVKLPQPQLIDFSKFDKNDDIKIVIKNTKHKFASDAKYSGTDVMKQPIFGSKVYVNGKKIQKLTYGLPFMRFHQNSTPTITFENKTKYTFNIHQHGLNTVGSTDGVSSEVFIGNSTILGPKVTFQYPKITNNSSLLWFHGHNMFVSMELIYAGIVGLLQIVDSKTKCLTEKFEYGNNNILLEALDMDLTDKGTQTFENLTTFFGRSNFTVINGISAVNWYSNKKVPYVDSLYHTTTKNLVKIDILNASINSRVFYLGVCDEDKTIKSFYQVQVDSGLLNPNKRKILAVPVVSRMGIVIDLLKFKNHKAYLFFYNFDLTEIFGTNLTYPNEPNNTTLTATIPDMINVKNATPFPTPIPDPNQQNQQQDYSNLNYPIVPLIPQVQQVLNNGNIKIPQRYTIKPFLKIIMDGNEKISLDDTITQIREIVFGKKNYHKNKTIIDQSGFEYNNSINYLSLLNKKYFYNLPKISDKIVNPVRNLLLFSEGSGNVNTIANGNIYGTTEYVNGTIRIMCDLWNSSELDTDWALKQYKLDPNNYKPSTLPSSKFRIYKTNDEYSNTAMISNDTLLIEFFEDEVAYGDTTKIPLSSITVIFPPTPSNKLLNIQEWINTANDTFSNTMVNISGNDVRLSDIIYCDWAFFPYEYDFMYQKTLYIKSAVIKTTNYSDYWIRFLARWPLLQFFGKPMTGNNLPASNNSNTDFISKQKRKHKNVLYNNLNRLPPIKNDSQYIRCDEVGIYGIYDAEIQQIFPFYATSDGNVQLPVACMKRNAELIIEPIQTYIGLYDGYLNDNLNSFSVKLNSTEKWVYTNGDTNDSHPLHFHMTSGFTSVHSTYNSANLVNSKRSYDPLIYSRDIYQVGPQEIVSFDLTWPYYSSYDQTETPNLTGIGAVVHCHYLLHNDSNAMIVQYFIDP</sequence>
<dbReference type="EMBL" id="KY684083">
    <property type="protein sequence ID" value="ARF08347.1"/>
    <property type="molecule type" value="Genomic_DNA"/>
</dbReference>
<dbReference type="SUPFAM" id="SSF49503">
    <property type="entry name" value="Cupredoxins"/>
    <property type="match status" value="2"/>
</dbReference>
<feature type="domain" description="Plastocyanin-like" evidence="2">
    <location>
        <begin position="71"/>
        <end position="166"/>
    </location>
</feature>
<reference evidence="3" key="1">
    <citation type="journal article" date="2017" name="Science">
        <title>Giant viruses with an expanded complement of translation system components.</title>
        <authorList>
            <person name="Schulz F."/>
            <person name="Yutin N."/>
            <person name="Ivanova N.N."/>
            <person name="Ortega D.R."/>
            <person name="Lee T.K."/>
            <person name="Vierheilig J."/>
            <person name="Daims H."/>
            <person name="Horn M."/>
            <person name="Wagner M."/>
            <person name="Jensen G.J."/>
            <person name="Kyrpides N.C."/>
            <person name="Koonin E.V."/>
            <person name="Woyke T."/>
        </authorList>
    </citation>
    <scope>NUCLEOTIDE SEQUENCE</scope>
    <source>
        <strain evidence="3">CTV1</strain>
    </source>
</reference>
<accession>A0A1V0S9F1</accession>
<feature type="domain" description="Plastocyanin-like" evidence="1">
    <location>
        <begin position="790"/>
        <end position="904"/>
    </location>
</feature>
<dbReference type="GO" id="GO:0005507">
    <property type="term" value="F:copper ion binding"/>
    <property type="evidence" value="ECO:0007669"/>
    <property type="project" value="InterPro"/>
</dbReference>
<evidence type="ECO:0000259" key="2">
    <source>
        <dbReference type="Pfam" id="PF07732"/>
    </source>
</evidence>
<dbReference type="InterPro" id="IPR008972">
    <property type="entry name" value="Cupredoxin"/>
</dbReference>
<organism evidence="3">
    <name type="scientific">Catovirus CTV1</name>
    <dbReference type="NCBI Taxonomy" id="1977631"/>
    <lineage>
        <taxon>Viruses</taxon>
        <taxon>Varidnaviria</taxon>
        <taxon>Bamfordvirae</taxon>
        <taxon>Nucleocytoviricota</taxon>
        <taxon>Megaviricetes</taxon>
        <taxon>Imitervirales</taxon>
        <taxon>Mimiviridae</taxon>
        <taxon>Klosneuvirinae</taxon>
        <taxon>Catovirus</taxon>
    </lineage>
</organism>